<keyword evidence="2" id="KW-1185">Reference proteome</keyword>
<dbReference type="Proteomes" id="UP000285456">
    <property type="component" value="Unassembled WGS sequence"/>
</dbReference>
<dbReference type="RefSeq" id="WP_118889530.1">
    <property type="nucleotide sequence ID" value="NZ_PHUT01000007.1"/>
</dbReference>
<proteinExistence type="predicted"/>
<dbReference type="AlphaFoldDB" id="A0A417YGU5"/>
<comment type="caution">
    <text evidence="1">The sequence shown here is derived from an EMBL/GenBank/DDBJ whole genome shotgun (WGS) entry which is preliminary data.</text>
</comment>
<dbReference type="EMBL" id="QWEH01000007">
    <property type="protein sequence ID" value="RHW31972.1"/>
    <property type="molecule type" value="Genomic_DNA"/>
</dbReference>
<name>A0A417YGU5_9BACI</name>
<evidence type="ECO:0000313" key="1">
    <source>
        <dbReference type="EMBL" id="RHW31972.1"/>
    </source>
</evidence>
<gene>
    <name evidence="1" type="ORF">D1B32_12100</name>
</gene>
<protein>
    <submittedName>
        <fullName evidence="1">Uncharacterized protein</fullName>
    </submittedName>
</protein>
<accession>A0A417YGU5</accession>
<organism evidence="1 2">
    <name type="scientific">Oceanobacillus profundus</name>
    <dbReference type="NCBI Taxonomy" id="372463"/>
    <lineage>
        <taxon>Bacteria</taxon>
        <taxon>Bacillati</taxon>
        <taxon>Bacillota</taxon>
        <taxon>Bacilli</taxon>
        <taxon>Bacillales</taxon>
        <taxon>Bacillaceae</taxon>
        <taxon>Oceanobacillus</taxon>
    </lineage>
</organism>
<dbReference type="OrthoDB" id="9947041at2"/>
<sequence>MNPRLIANQAVNSFRSMGRDVRSTFTGDGKDLTYAFRTPEARAAYDKLPLDQRAGHKWDRGSFNRRRAAAAAGAAYVGGDATYRTLSGGSAYRNSSGESDVVGIPMI</sequence>
<reference evidence="1 2" key="1">
    <citation type="journal article" date="2007" name="Int. J. Syst. Evol. Microbiol.">
        <title>Oceanobacillus profundus sp. nov., isolated from a deep-sea sediment core.</title>
        <authorList>
            <person name="Kim Y.G."/>
            <person name="Choi D.H."/>
            <person name="Hyun S."/>
            <person name="Cho B.C."/>
        </authorList>
    </citation>
    <scope>NUCLEOTIDE SEQUENCE [LARGE SCALE GENOMIC DNA]</scope>
    <source>
        <strain evidence="1 2">DSM 18246</strain>
    </source>
</reference>
<evidence type="ECO:0000313" key="2">
    <source>
        <dbReference type="Proteomes" id="UP000285456"/>
    </source>
</evidence>